<reference evidence="2 3" key="1">
    <citation type="submission" date="2020-07" db="EMBL/GenBank/DDBJ databases">
        <title>Novel species isolated from subtropical streams in China.</title>
        <authorList>
            <person name="Lu H."/>
        </authorList>
    </citation>
    <scope>NUCLEOTIDE SEQUENCE [LARGE SCALE GENOMIC DNA]</scope>
    <source>
        <strain evidence="2 3">LX20W</strain>
    </source>
</reference>
<keyword evidence="3" id="KW-1185">Reference proteome</keyword>
<dbReference type="PANTHER" id="PTHR30203">
    <property type="entry name" value="OUTER MEMBRANE CATION EFFLUX PROTEIN"/>
    <property type="match status" value="1"/>
</dbReference>
<evidence type="ECO:0000256" key="1">
    <source>
        <dbReference type="SAM" id="SignalP"/>
    </source>
</evidence>
<name>A0A7W2EQ11_9BURK</name>
<sequence>MSTLFTPTAGAGRPHHGGLRLALLAALCCASTLAFGQAANLTLDEALRLATQASAANRAAQASVQASTEAAARAGQLPDPMLKLGIDNVPLSGPDQFSTTADFMTMRKLGIEQQWVSADKRAARQLRASRAVEAEQGARLDTVAKVRAEAGKAWLAMLYAQRGLRLYQQVDQETAADLRTVRASHRGAQATAADVLQAQLEQAQSNDDTRRAEQELQAARIVLARWTGVRADAVADATPPLSAHDASTADATLEQRHPAAIAAQRALALADADAALSVRERNPDWTFEAGFSQRGSQYANMFSFGVSIPLTVNRGQRQDREVAEKSAMATRARLLRDDALLELRAQHDAMVLELDSTRQRIARFDADLLPLAREQVELATAAYRSGAGPLAAIFKARRTLLEKQLQRNELEKQAALAWARLELDLIPTDMAQAAGDAQ</sequence>
<gene>
    <name evidence="2" type="ORF">H3H37_05400</name>
</gene>
<dbReference type="AlphaFoldDB" id="A0A7W2EQ11"/>
<keyword evidence="1" id="KW-0732">Signal</keyword>
<feature type="chain" id="PRO_5030692082" evidence="1">
    <location>
        <begin position="37"/>
        <end position="438"/>
    </location>
</feature>
<protein>
    <submittedName>
        <fullName evidence="2">TolC family protein</fullName>
    </submittedName>
</protein>
<comment type="caution">
    <text evidence="2">The sequence shown here is derived from an EMBL/GenBank/DDBJ whole genome shotgun (WGS) entry which is preliminary data.</text>
</comment>
<dbReference type="Gene3D" id="1.20.1600.10">
    <property type="entry name" value="Outer membrane efflux proteins (OEP)"/>
    <property type="match status" value="1"/>
</dbReference>
<dbReference type="PANTHER" id="PTHR30203:SF24">
    <property type="entry name" value="BLR4935 PROTEIN"/>
    <property type="match status" value="1"/>
</dbReference>
<organism evidence="2 3">
    <name type="scientific">Rugamonas brunnea</name>
    <dbReference type="NCBI Taxonomy" id="2758569"/>
    <lineage>
        <taxon>Bacteria</taxon>
        <taxon>Pseudomonadati</taxon>
        <taxon>Pseudomonadota</taxon>
        <taxon>Betaproteobacteria</taxon>
        <taxon>Burkholderiales</taxon>
        <taxon>Oxalobacteraceae</taxon>
        <taxon>Telluria group</taxon>
        <taxon>Rugamonas</taxon>
    </lineage>
</organism>
<dbReference type="EMBL" id="JACEZT010000002">
    <property type="protein sequence ID" value="MBA5636486.1"/>
    <property type="molecule type" value="Genomic_DNA"/>
</dbReference>
<dbReference type="Proteomes" id="UP000534388">
    <property type="component" value="Unassembled WGS sequence"/>
</dbReference>
<dbReference type="InterPro" id="IPR010131">
    <property type="entry name" value="MdtP/NodT-like"/>
</dbReference>
<dbReference type="RefSeq" id="WP_182160609.1">
    <property type="nucleotide sequence ID" value="NZ_JACEZT010000002.1"/>
</dbReference>
<evidence type="ECO:0000313" key="3">
    <source>
        <dbReference type="Proteomes" id="UP000534388"/>
    </source>
</evidence>
<dbReference type="SUPFAM" id="SSF56954">
    <property type="entry name" value="Outer membrane efflux proteins (OEP)"/>
    <property type="match status" value="1"/>
</dbReference>
<dbReference type="GO" id="GO:0015562">
    <property type="term" value="F:efflux transmembrane transporter activity"/>
    <property type="evidence" value="ECO:0007669"/>
    <property type="project" value="InterPro"/>
</dbReference>
<feature type="signal peptide" evidence="1">
    <location>
        <begin position="1"/>
        <end position="36"/>
    </location>
</feature>
<evidence type="ECO:0000313" key="2">
    <source>
        <dbReference type="EMBL" id="MBA5636486.1"/>
    </source>
</evidence>
<accession>A0A7W2EQ11</accession>
<proteinExistence type="predicted"/>